<proteinExistence type="predicted"/>
<dbReference type="RefSeq" id="WP_103913685.1">
    <property type="nucleotide sequence ID" value="NZ_FNUS01000003.1"/>
</dbReference>
<keyword evidence="7" id="KW-1185">Reference proteome</keyword>
<evidence type="ECO:0000256" key="4">
    <source>
        <dbReference type="ARBA" id="ARBA00023136"/>
    </source>
</evidence>
<keyword evidence="4 5" id="KW-0472">Membrane</keyword>
<evidence type="ECO:0000313" key="7">
    <source>
        <dbReference type="Proteomes" id="UP000236738"/>
    </source>
</evidence>
<evidence type="ECO:0000256" key="1">
    <source>
        <dbReference type="ARBA" id="ARBA00004141"/>
    </source>
</evidence>
<feature type="transmembrane region" description="Helical" evidence="5">
    <location>
        <begin position="58"/>
        <end position="78"/>
    </location>
</feature>
<dbReference type="Proteomes" id="UP000236738">
    <property type="component" value="Unassembled WGS sequence"/>
</dbReference>
<dbReference type="GO" id="GO:0016020">
    <property type="term" value="C:membrane"/>
    <property type="evidence" value="ECO:0007669"/>
    <property type="project" value="UniProtKB-SubCell"/>
</dbReference>
<comment type="subcellular location">
    <subcellularLocation>
        <location evidence="1">Membrane</location>
        <topology evidence="1">Multi-pass membrane protein</topology>
    </subcellularLocation>
</comment>
<feature type="transmembrane region" description="Helical" evidence="5">
    <location>
        <begin position="6"/>
        <end position="23"/>
    </location>
</feature>
<feature type="transmembrane region" description="Helical" evidence="5">
    <location>
        <begin position="35"/>
        <end position="52"/>
    </location>
</feature>
<keyword evidence="2 5" id="KW-0812">Transmembrane</keyword>
<keyword evidence="3 5" id="KW-1133">Transmembrane helix</keyword>
<protein>
    <submittedName>
        <fullName evidence="6">MtN3 and saliva related transmembrane protein</fullName>
    </submittedName>
</protein>
<accession>A0A1H5YAA0</accession>
<reference evidence="7" key="1">
    <citation type="submission" date="2016-10" db="EMBL/GenBank/DDBJ databases">
        <authorList>
            <person name="Varghese N."/>
            <person name="Submissions S."/>
        </authorList>
    </citation>
    <scope>NUCLEOTIDE SEQUENCE [LARGE SCALE GENOMIC DNA]</scope>
    <source>
        <strain evidence="7">DSM 21580</strain>
    </source>
</reference>
<gene>
    <name evidence="6" type="ORF">SAMN05421847_1734</name>
</gene>
<name>A0A1H5YAA0_9FLAO</name>
<dbReference type="AlphaFoldDB" id="A0A1H5YAA0"/>
<evidence type="ECO:0000256" key="2">
    <source>
        <dbReference type="ARBA" id="ARBA00022692"/>
    </source>
</evidence>
<evidence type="ECO:0000313" key="6">
    <source>
        <dbReference type="EMBL" id="SEG20695.1"/>
    </source>
</evidence>
<dbReference type="EMBL" id="FNUS01000003">
    <property type="protein sequence ID" value="SEG20695.1"/>
    <property type="molecule type" value="Genomic_DNA"/>
</dbReference>
<dbReference type="Pfam" id="PF04193">
    <property type="entry name" value="PQ-loop"/>
    <property type="match status" value="1"/>
</dbReference>
<dbReference type="OrthoDB" id="122062at2"/>
<dbReference type="Gene3D" id="1.20.1280.290">
    <property type="match status" value="1"/>
</dbReference>
<sequence length="85" mass="9449">MNPEILGLVAGSLSCITFVPQIFKTAKSKSVKDISVATFTIVAISTLIWLVYGFMKDSISIILTNVIVFLSSIIMLFLKWKHDLK</sequence>
<dbReference type="InterPro" id="IPR006603">
    <property type="entry name" value="PQ-loop_rpt"/>
</dbReference>
<evidence type="ECO:0000256" key="3">
    <source>
        <dbReference type="ARBA" id="ARBA00022989"/>
    </source>
</evidence>
<organism evidence="6 7">
    <name type="scientific">Halpernia humi</name>
    <dbReference type="NCBI Taxonomy" id="493375"/>
    <lineage>
        <taxon>Bacteria</taxon>
        <taxon>Pseudomonadati</taxon>
        <taxon>Bacteroidota</taxon>
        <taxon>Flavobacteriia</taxon>
        <taxon>Flavobacteriales</taxon>
        <taxon>Weeksellaceae</taxon>
        <taxon>Chryseobacterium group</taxon>
        <taxon>Halpernia</taxon>
    </lineage>
</organism>
<evidence type="ECO:0000256" key="5">
    <source>
        <dbReference type="SAM" id="Phobius"/>
    </source>
</evidence>